<name>A0A183KXX6_9TREM</name>
<protein>
    <submittedName>
        <fullName evidence="5">Secreted protein</fullName>
    </submittedName>
</protein>
<evidence type="ECO:0000313" key="3">
    <source>
        <dbReference type="EMBL" id="VDP70659.1"/>
    </source>
</evidence>
<dbReference type="AlphaFoldDB" id="A0A183KXX6"/>
<feature type="chain" id="PRO_5043141006" evidence="2">
    <location>
        <begin position="20"/>
        <end position="198"/>
    </location>
</feature>
<evidence type="ECO:0000313" key="5">
    <source>
        <dbReference type="WBParaSite" id="SCUD_0001992601-mRNA-1"/>
    </source>
</evidence>
<evidence type="ECO:0000256" key="2">
    <source>
        <dbReference type="SAM" id="SignalP"/>
    </source>
</evidence>
<feature type="region of interest" description="Disordered" evidence="1">
    <location>
        <begin position="91"/>
        <end position="198"/>
    </location>
</feature>
<accession>A0A183KXX6</accession>
<evidence type="ECO:0000313" key="4">
    <source>
        <dbReference type="Proteomes" id="UP000279833"/>
    </source>
</evidence>
<keyword evidence="4" id="KW-1185">Reference proteome</keyword>
<feature type="compositionally biased region" description="Basic and acidic residues" evidence="1">
    <location>
        <begin position="125"/>
        <end position="136"/>
    </location>
</feature>
<dbReference type="Proteomes" id="UP000279833">
    <property type="component" value="Unassembled WGS sequence"/>
</dbReference>
<feature type="compositionally biased region" description="Basic and acidic residues" evidence="1">
    <location>
        <begin position="146"/>
        <end position="182"/>
    </location>
</feature>
<dbReference type="EMBL" id="UZAK01043348">
    <property type="protein sequence ID" value="VDP70659.1"/>
    <property type="molecule type" value="Genomic_DNA"/>
</dbReference>
<sequence length="198" mass="22617">MITWFTVLKLCPVYQILSPLFIAIIDEQGGSDADVKARIGKATATYLQLRNIWNSKQLSVNQYQNHNFQYKCQDSSTVWGANLENYEIHHPEHTDPLAGDYQQQPTVGKNKPDSSGGGDQEEVLEVDRTHIEENTQLRHKTSLHMESLRPKEERKTKEHITLRNGNRHEKNEQELDETRKEGGGQSGLENGGLRSMLH</sequence>
<proteinExistence type="predicted"/>
<organism evidence="5">
    <name type="scientific">Schistosoma curassoni</name>
    <dbReference type="NCBI Taxonomy" id="6186"/>
    <lineage>
        <taxon>Eukaryota</taxon>
        <taxon>Metazoa</taxon>
        <taxon>Spiralia</taxon>
        <taxon>Lophotrochozoa</taxon>
        <taxon>Platyhelminthes</taxon>
        <taxon>Trematoda</taxon>
        <taxon>Digenea</taxon>
        <taxon>Strigeidida</taxon>
        <taxon>Schistosomatoidea</taxon>
        <taxon>Schistosomatidae</taxon>
        <taxon>Schistosoma</taxon>
    </lineage>
</organism>
<dbReference type="WBParaSite" id="SCUD_0001992601-mRNA-1">
    <property type="protein sequence ID" value="SCUD_0001992601-mRNA-1"/>
    <property type="gene ID" value="SCUD_0001992601"/>
</dbReference>
<reference evidence="5" key="1">
    <citation type="submission" date="2016-06" db="UniProtKB">
        <authorList>
            <consortium name="WormBaseParasite"/>
        </authorList>
    </citation>
    <scope>IDENTIFICATION</scope>
</reference>
<gene>
    <name evidence="3" type="ORF">SCUD_LOCUS19922</name>
</gene>
<feature type="signal peptide" evidence="2">
    <location>
        <begin position="1"/>
        <end position="19"/>
    </location>
</feature>
<evidence type="ECO:0000256" key="1">
    <source>
        <dbReference type="SAM" id="MobiDB-lite"/>
    </source>
</evidence>
<reference evidence="3 4" key="2">
    <citation type="submission" date="2018-11" db="EMBL/GenBank/DDBJ databases">
        <authorList>
            <consortium name="Pathogen Informatics"/>
        </authorList>
    </citation>
    <scope>NUCLEOTIDE SEQUENCE [LARGE SCALE GENOMIC DNA]</scope>
    <source>
        <strain evidence="3">Dakar</strain>
        <strain evidence="4">Dakar, Senegal</strain>
    </source>
</reference>
<keyword evidence="2" id="KW-0732">Signal</keyword>